<dbReference type="RefSeq" id="XP_028387252.1">
    <property type="nucleotide sequence ID" value="XM_028531451.2"/>
</dbReference>
<dbReference type="PRINTS" id="PR00266">
    <property type="entry name" value="INTERFERONAB"/>
</dbReference>
<feature type="signal peptide" evidence="11">
    <location>
        <begin position="1"/>
        <end position="21"/>
    </location>
</feature>
<evidence type="ECO:0000256" key="4">
    <source>
        <dbReference type="ARBA" id="ARBA00022514"/>
    </source>
</evidence>
<dbReference type="FunFam" id="1.20.1250.10:FF:000026">
    <property type="entry name" value="Interferon beta"/>
    <property type="match status" value="1"/>
</dbReference>
<dbReference type="PANTHER" id="PTHR11691:SF73">
    <property type="entry name" value="INTERFERON BETA"/>
    <property type="match status" value="1"/>
</dbReference>
<evidence type="ECO:0000256" key="6">
    <source>
        <dbReference type="ARBA" id="ARBA00022729"/>
    </source>
</evidence>
<dbReference type="Gene3D" id="1.20.1250.10">
    <property type="match status" value="1"/>
</dbReference>
<name>A0A6J2N430_9CHIR</name>
<dbReference type="PROSITE" id="PS00252">
    <property type="entry name" value="INTERFERON_A_B_D"/>
    <property type="match status" value="1"/>
</dbReference>
<sequence length="187" mass="21976">MANGSIVQMALLLCFSTTALSMSYDVLQFQQRGSISACWTLIKQLNGTGHSCLQNTIDFKFPQEIQPQKFQKKEAMLVIHEMLQQIFDLFTRNFSSTGWNETIIEKLFGELNWQMDHLEAALVEIEKEDTFTWEKSTTRQLLQDYYSRIGKYLETKLYSRCAWIEVRRHILKNFSVLDKLIDLIFKN</sequence>
<keyword evidence="12" id="KW-1185">Reference proteome</keyword>
<comment type="subunit">
    <text evidence="3">Monomer.</text>
</comment>
<dbReference type="GO" id="GO:0051241">
    <property type="term" value="P:negative regulation of multicellular organismal process"/>
    <property type="evidence" value="ECO:0007669"/>
    <property type="project" value="UniProtKB-ARBA"/>
</dbReference>
<dbReference type="GO" id="GO:0005615">
    <property type="term" value="C:extracellular space"/>
    <property type="evidence" value="ECO:0007669"/>
    <property type="project" value="UniProtKB-KW"/>
</dbReference>
<dbReference type="GO" id="GO:0098586">
    <property type="term" value="P:cellular response to virus"/>
    <property type="evidence" value="ECO:0007669"/>
    <property type="project" value="UniProtKB-ARBA"/>
</dbReference>
<dbReference type="GO" id="GO:0009893">
    <property type="term" value="P:positive regulation of metabolic process"/>
    <property type="evidence" value="ECO:0007669"/>
    <property type="project" value="UniProtKB-ARBA"/>
</dbReference>
<dbReference type="GO" id="GO:0051607">
    <property type="term" value="P:defense response to virus"/>
    <property type="evidence" value="ECO:0007669"/>
    <property type="project" value="UniProtKB-KW"/>
</dbReference>
<keyword evidence="5" id="KW-0964">Secreted</keyword>
<evidence type="ECO:0000256" key="2">
    <source>
        <dbReference type="ARBA" id="ARBA00011033"/>
    </source>
</evidence>
<accession>A0A6J2N430</accession>
<keyword evidence="8" id="KW-1015">Disulfide bond</keyword>
<dbReference type="AlphaFoldDB" id="A0A6J2N430"/>
<evidence type="ECO:0000256" key="9">
    <source>
        <dbReference type="ARBA" id="ARBA00023180"/>
    </source>
</evidence>
<dbReference type="GO" id="GO:0005126">
    <property type="term" value="F:cytokine receptor binding"/>
    <property type="evidence" value="ECO:0007669"/>
    <property type="project" value="InterPro"/>
</dbReference>
<dbReference type="GO" id="GO:0071359">
    <property type="term" value="P:cellular response to dsRNA"/>
    <property type="evidence" value="ECO:0007669"/>
    <property type="project" value="UniProtKB-ARBA"/>
</dbReference>
<keyword evidence="7 10" id="KW-0051">Antiviral defense</keyword>
<dbReference type="FunCoup" id="A0A6J2N430">
    <property type="interactions" value="287"/>
</dbReference>
<dbReference type="SUPFAM" id="SSF47266">
    <property type="entry name" value="4-helical cytokines"/>
    <property type="match status" value="1"/>
</dbReference>
<dbReference type="GO" id="GO:0006955">
    <property type="term" value="P:immune response"/>
    <property type="evidence" value="ECO:0007669"/>
    <property type="project" value="UniProtKB-ARBA"/>
</dbReference>
<comment type="similarity">
    <text evidence="2 10">Belongs to the alpha/beta interferon family.</text>
</comment>
<keyword evidence="6 11" id="KW-0732">Signal</keyword>
<dbReference type="SMART" id="SM00076">
    <property type="entry name" value="IFabd"/>
    <property type="match status" value="1"/>
</dbReference>
<feature type="chain" id="PRO_5026953247" evidence="11">
    <location>
        <begin position="22"/>
        <end position="187"/>
    </location>
</feature>
<dbReference type="InParanoid" id="A0A6J2N430"/>
<keyword evidence="9" id="KW-0325">Glycoprotein</keyword>
<dbReference type="GeneID" id="114512515"/>
<dbReference type="CTD" id="3456"/>
<dbReference type="PANTHER" id="PTHR11691">
    <property type="entry name" value="TYPE I INTERFERON"/>
    <property type="match status" value="1"/>
</dbReference>
<gene>
    <name evidence="13" type="primary">IFNB1</name>
</gene>
<dbReference type="KEGG" id="pdic:114512515"/>
<dbReference type="Proteomes" id="UP000504628">
    <property type="component" value="Chromosome 3"/>
</dbReference>
<dbReference type="InterPro" id="IPR009079">
    <property type="entry name" value="4_helix_cytokine-like_core"/>
</dbReference>
<reference evidence="13" key="1">
    <citation type="submission" date="2025-08" db="UniProtKB">
        <authorList>
            <consortium name="RefSeq"/>
        </authorList>
    </citation>
    <scope>IDENTIFICATION</scope>
    <source>
        <tissue evidence="13">Muscle</tissue>
    </source>
</reference>
<dbReference type="GO" id="GO:0045321">
    <property type="term" value="P:leukocyte activation"/>
    <property type="evidence" value="ECO:0007669"/>
    <property type="project" value="UniProtKB-ARBA"/>
</dbReference>
<evidence type="ECO:0000256" key="8">
    <source>
        <dbReference type="ARBA" id="ARBA00023157"/>
    </source>
</evidence>
<keyword evidence="4 10" id="KW-0202">Cytokine</keyword>
<evidence type="ECO:0000313" key="12">
    <source>
        <dbReference type="Proteomes" id="UP000504628"/>
    </source>
</evidence>
<comment type="subcellular location">
    <subcellularLocation>
        <location evidence="1">Secreted</location>
    </subcellularLocation>
</comment>
<evidence type="ECO:0000256" key="7">
    <source>
        <dbReference type="ARBA" id="ARBA00023118"/>
    </source>
</evidence>
<evidence type="ECO:0000313" key="13">
    <source>
        <dbReference type="RefSeq" id="XP_028387252.1"/>
    </source>
</evidence>
<dbReference type="OrthoDB" id="8922121at2759"/>
<evidence type="ECO:0000256" key="11">
    <source>
        <dbReference type="SAM" id="SignalP"/>
    </source>
</evidence>
<dbReference type="InterPro" id="IPR000471">
    <property type="entry name" value="Interferon_alpha/beta/delta"/>
</dbReference>
<evidence type="ECO:0000256" key="10">
    <source>
        <dbReference type="RuleBase" id="RU000436"/>
    </source>
</evidence>
<organism evidence="12 13">
    <name type="scientific">Phyllostomus discolor</name>
    <name type="common">pale spear-nosed bat</name>
    <dbReference type="NCBI Taxonomy" id="89673"/>
    <lineage>
        <taxon>Eukaryota</taxon>
        <taxon>Metazoa</taxon>
        <taxon>Chordata</taxon>
        <taxon>Craniata</taxon>
        <taxon>Vertebrata</taxon>
        <taxon>Euteleostomi</taxon>
        <taxon>Mammalia</taxon>
        <taxon>Eutheria</taxon>
        <taxon>Laurasiatheria</taxon>
        <taxon>Chiroptera</taxon>
        <taxon>Yangochiroptera</taxon>
        <taxon>Phyllostomidae</taxon>
        <taxon>Phyllostominae</taxon>
        <taxon>Phyllostomus</taxon>
    </lineage>
</organism>
<proteinExistence type="inferred from homology"/>
<dbReference type="GO" id="GO:0002683">
    <property type="term" value="P:negative regulation of immune system process"/>
    <property type="evidence" value="ECO:0007669"/>
    <property type="project" value="UniProtKB-ARBA"/>
</dbReference>
<protein>
    <submittedName>
        <fullName evidence="13">Interferon beta</fullName>
    </submittedName>
</protein>
<dbReference type="Pfam" id="PF00143">
    <property type="entry name" value="Interferon"/>
    <property type="match status" value="1"/>
</dbReference>
<dbReference type="GO" id="GO:0005125">
    <property type="term" value="F:cytokine activity"/>
    <property type="evidence" value="ECO:0007669"/>
    <property type="project" value="UniProtKB-KW"/>
</dbReference>
<evidence type="ECO:0000256" key="5">
    <source>
        <dbReference type="ARBA" id="ARBA00022525"/>
    </source>
</evidence>
<evidence type="ECO:0000256" key="3">
    <source>
        <dbReference type="ARBA" id="ARBA00011245"/>
    </source>
</evidence>
<evidence type="ECO:0000256" key="1">
    <source>
        <dbReference type="ARBA" id="ARBA00004613"/>
    </source>
</evidence>